<dbReference type="Proteomes" id="UP000887565">
    <property type="component" value="Unplaced"/>
</dbReference>
<dbReference type="WBParaSite" id="nRc.2.0.1.t24961-RA">
    <property type="protein sequence ID" value="nRc.2.0.1.t24961-RA"/>
    <property type="gene ID" value="nRc.2.0.1.g24961"/>
</dbReference>
<evidence type="ECO:0000313" key="2">
    <source>
        <dbReference type="WBParaSite" id="nRc.2.0.1.t24961-RA"/>
    </source>
</evidence>
<accession>A0A915JEQ5</accession>
<proteinExistence type="predicted"/>
<protein>
    <submittedName>
        <fullName evidence="2">Uncharacterized protein</fullName>
    </submittedName>
</protein>
<evidence type="ECO:0000313" key="1">
    <source>
        <dbReference type="Proteomes" id="UP000887565"/>
    </source>
</evidence>
<organism evidence="1 2">
    <name type="scientific">Romanomermis culicivorax</name>
    <name type="common">Nematode worm</name>
    <dbReference type="NCBI Taxonomy" id="13658"/>
    <lineage>
        <taxon>Eukaryota</taxon>
        <taxon>Metazoa</taxon>
        <taxon>Ecdysozoa</taxon>
        <taxon>Nematoda</taxon>
        <taxon>Enoplea</taxon>
        <taxon>Dorylaimia</taxon>
        <taxon>Mermithida</taxon>
        <taxon>Mermithoidea</taxon>
        <taxon>Mermithidae</taxon>
        <taxon>Romanomermis</taxon>
    </lineage>
</organism>
<keyword evidence="1" id="KW-1185">Reference proteome</keyword>
<dbReference type="AlphaFoldDB" id="A0A915JEQ5"/>
<name>A0A915JEQ5_ROMCU</name>
<reference evidence="2" key="1">
    <citation type="submission" date="2022-11" db="UniProtKB">
        <authorList>
            <consortium name="WormBaseParasite"/>
        </authorList>
    </citation>
    <scope>IDENTIFICATION</scope>
</reference>
<sequence length="141" mass="16024">MERTKFLPLTYAGLPKNSGNDFIKETYAAAELLFKAPKYLVPKWPAETKTACCRNGRHRTVLDRFVCYFIYTEIIFMLQCSEFRNAALLAHEINNLEMGIEHGNASKEVVDHIVSIIEIDFLIFRNATFAETPPTASTSSE</sequence>